<dbReference type="Pfam" id="PF13460">
    <property type="entry name" value="NAD_binding_10"/>
    <property type="match status" value="1"/>
</dbReference>
<accession>A0A562V2E8</accession>
<dbReference type="Proteomes" id="UP000321617">
    <property type="component" value="Unassembled WGS sequence"/>
</dbReference>
<dbReference type="InterPro" id="IPR036291">
    <property type="entry name" value="NAD(P)-bd_dom_sf"/>
</dbReference>
<protein>
    <submittedName>
        <fullName evidence="2">NAD(P)H dehydrogenase (Quinone)</fullName>
    </submittedName>
</protein>
<sequence length="284" mass="29944">MIVVTGASGRLGRLVVSQLIARGVAAGDIVATVRNPARAVALSDLDVRIRHAEYTDPDSLRTAFAGADRILLISSDSARNRFNEHRNVVTAAVNADVELFAYTSMLRADQSGIGLAIDHRRTEQAVAAAGLPAVILRNGWYLENYTDNLATDLATGVHLGSAGDGRVAAASRRDYAEAAAVVLSGDGHAGAVYELAGDLGFTMNELATEVTRVSGKPVIYSDLSSSEHVKRLVDAGVPESAAELYADWDAGIARGDLDVVGPQLHRLIGRDTTRLSEAISSVLV</sequence>
<dbReference type="Gene3D" id="3.40.50.720">
    <property type="entry name" value="NAD(P)-binding Rossmann-like Domain"/>
    <property type="match status" value="1"/>
</dbReference>
<proteinExistence type="predicted"/>
<dbReference type="AlphaFoldDB" id="A0A562V2E8"/>
<dbReference type="InterPro" id="IPR052718">
    <property type="entry name" value="NmrA-type_oxidoreductase"/>
</dbReference>
<dbReference type="SUPFAM" id="SSF51735">
    <property type="entry name" value="NAD(P)-binding Rossmann-fold domains"/>
    <property type="match status" value="1"/>
</dbReference>
<dbReference type="PANTHER" id="PTHR47129">
    <property type="entry name" value="QUINONE OXIDOREDUCTASE 2"/>
    <property type="match status" value="1"/>
</dbReference>
<comment type="caution">
    <text evidence="2">The sequence shown here is derived from an EMBL/GenBank/DDBJ whole genome shotgun (WGS) entry which is preliminary data.</text>
</comment>
<dbReference type="Gene3D" id="3.90.25.10">
    <property type="entry name" value="UDP-galactose 4-epimerase, domain 1"/>
    <property type="match status" value="1"/>
</dbReference>
<evidence type="ECO:0000313" key="3">
    <source>
        <dbReference type="Proteomes" id="UP000321617"/>
    </source>
</evidence>
<dbReference type="OrthoDB" id="5510591at2"/>
<keyword evidence="3" id="KW-1185">Reference proteome</keyword>
<dbReference type="CDD" id="cd05269">
    <property type="entry name" value="TMR_SDR_a"/>
    <property type="match status" value="1"/>
</dbReference>
<dbReference type="EMBL" id="VLLL01000006">
    <property type="protein sequence ID" value="TWJ12069.1"/>
    <property type="molecule type" value="Genomic_DNA"/>
</dbReference>
<dbReference type="PANTHER" id="PTHR47129:SF1">
    <property type="entry name" value="NMRA-LIKE DOMAIN-CONTAINING PROTEIN"/>
    <property type="match status" value="1"/>
</dbReference>
<name>A0A562V2E8_9ACTN</name>
<organism evidence="2 3">
    <name type="scientific">Stackebrandtia albiflava</name>
    <dbReference type="NCBI Taxonomy" id="406432"/>
    <lineage>
        <taxon>Bacteria</taxon>
        <taxon>Bacillati</taxon>
        <taxon>Actinomycetota</taxon>
        <taxon>Actinomycetes</taxon>
        <taxon>Glycomycetales</taxon>
        <taxon>Glycomycetaceae</taxon>
        <taxon>Stackebrandtia</taxon>
    </lineage>
</organism>
<dbReference type="RefSeq" id="WP_147138889.1">
    <property type="nucleotide sequence ID" value="NZ_BAABIJ010000002.1"/>
</dbReference>
<dbReference type="InterPro" id="IPR016040">
    <property type="entry name" value="NAD(P)-bd_dom"/>
</dbReference>
<gene>
    <name evidence="2" type="ORF">LX16_2817</name>
</gene>
<reference evidence="2 3" key="1">
    <citation type="journal article" date="2013" name="Stand. Genomic Sci.">
        <title>Genomic Encyclopedia of Type Strains, Phase I: The one thousand microbial genomes (KMG-I) project.</title>
        <authorList>
            <person name="Kyrpides N.C."/>
            <person name="Woyke T."/>
            <person name="Eisen J.A."/>
            <person name="Garrity G."/>
            <person name="Lilburn T.G."/>
            <person name="Beck B.J."/>
            <person name="Whitman W.B."/>
            <person name="Hugenholtz P."/>
            <person name="Klenk H.P."/>
        </authorList>
    </citation>
    <scope>NUCLEOTIDE SEQUENCE [LARGE SCALE GENOMIC DNA]</scope>
    <source>
        <strain evidence="2 3">DSM 45044</strain>
    </source>
</reference>
<evidence type="ECO:0000313" key="2">
    <source>
        <dbReference type="EMBL" id="TWJ12069.1"/>
    </source>
</evidence>
<feature type="domain" description="NAD(P)-binding" evidence="1">
    <location>
        <begin position="6"/>
        <end position="183"/>
    </location>
</feature>
<evidence type="ECO:0000259" key="1">
    <source>
        <dbReference type="Pfam" id="PF13460"/>
    </source>
</evidence>